<proteinExistence type="predicted"/>
<sequence length="63" mass="7231">MPPENTDSKENQVRRLRELYEGGLIGKRKYASIRNSSDVVKETGKKMKNQKTEFMKGCEVPEA</sequence>
<protein>
    <submittedName>
        <fullName evidence="1">Uncharacterized protein</fullName>
    </submittedName>
</protein>
<dbReference type="AlphaFoldDB" id="A0A3M6TCK5"/>
<accession>A0A3M6TCK5</accession>
<dbReference type="EMBL" id="RCHS01003878">
    <property type="protein sequence ID" value="RMX39093.1"/>
    <property type="molecule type" value="Genomic_DNA"/>
</dbReference>
<gene>
    <name evidence="1" type="ORF">pdam_00017533</name>
</gene>
<organism evidence="1 2">
    <name type="scientific">Pocillopora damicornis</name>
    <name type="common">Cauliflower coral</name>
    <name type="synonym">Millepora damicornis</name>
    <dbReference type="NCBI Taxonomy" id="46731"/>
    <lineage>
        <taxon>Eukaryota</taxon>
        <taxon>Metazoa</taxon>
        <taxon>Cnidaria</taxon>
        <taxon>Anthozoa</taxon>
        <taxon>Hexacorallia</taxon>
        <taxon>Scleractinia</taxon>
        <taxon>Astrocoeniina</taxon>
        <taxon>Pocilloporidae</taxon>
        <taxon>Pocillopora</taxon>
    </lineage>
</organism>
<comment type="caution">
    <text evidence="1">The sequence shown here is derived from an EMBL/GenBank/DDBJ whole genome shotgun (WGS) entry which is preliminary data.</text>
</comment>
<evidence type="ECO:0000313" key="2">
    <source>
        <dbReference type="Proteomes" id="UP000275408"/>
    </source>
</evidence>
<keyword evidence="2" id="KW-1185">Reference proteome</keyword>
<evidence type="ECO:0000313" key="1">
    <source>
        <dbReference type="EMBL" id="RMX39093.1"/>
    </source>
</evidence>
<reference evidence="1 2" key="1">
    <citation type="journal article" date="2018" name="Sci. Rep.">
        <title>Comparative analysis of the Pocillopora damicornis genome highlights role of immune system in coral evolution.</title>
        <authorList>
            <person name="Cunning R."/>
            <person name="Bay R.A."/>
            <person name="Gillette P."/>
            <person name="Baker A.C."/>
            <person name="Traylor-Knowles N."/>
        </authorList>
    </citation>
    <scope>NUCLEOTIDE SEQUENCE [LARGE SCALE GENOMIC DNA]</scope>
    <source>
        <strain evidence="1">RSMAS</strain>
        <tissue evidence="1">Whole animal</tissue>
    </source>
</reference>
<dbReference type="Proteomes" id="UP000275408">
    <property type="component" value="Unassembled WGS sequence"/>
</dbReference>
<name>A0A3M6TCK5_POCDA</name>